<keyword evidence="1" id="KW-0732">Signal</keyword>
<organism evidence="2 3">
    <name type="scientific">Filimonas zeae</name>
    <dbReference type="NCBI Taxonomy" id="1737353"/>
    <lineage>
        <taxon>Bacteria</taxon>
        <taxon>Pseudomonadati</taxon>
        <taxon>Bacteroidota</taxon>
        <taxon>Chitinophagia</taxon>
        <taxon>Chitinophagales</taxon>
        <taxon>Chitinophagaceae</taxon>
        <taxon>Filimonas</taxon>
    </lineage>
</organism>
<protein>
    <submittedName>
        <fullName evidence="2">Uncharacterized protein</fullName>
    </submittedName>
</protein>
<proteinExistence type="predicted"/>
<keyword evidence="3" id="KW-1185">Reference proteome</keyword>
<feature type="chain" id="PRO_5037943323" evidence="1">
    <location>
        <begin position="25"/>
        <end position="68"/>
    </location>
</feature>
<evidence type="ECO:0000256" key="1">
    <source>
        <dbReference type="SAM" id="SignalP"/>
    </source>
</evidence>
<comment type="caution">
    <text evidence="2">The sequence shown here is derived from an EMBL/GenBank/DDBJ whole genome shotgun (WGS) entry which is preliminary data.</text>
</comment>
<reference evidence="2" key="2">
    <citation type="submission" date="2020-09" db="EMBL/GenBank/DDBJ databases">
        <authorList>
            <person name="Sun Q."/>
            <person name="Zhou Y."/>
        </authorList>
    </citation>
    <scope>NUCLEOTIDE SEQUENCE</scope>
    <source>
        <strain evidence="2">CGMCC 1.15290</strain>
    </source>
</reference>
<sequence length="68" mass="7491">MKHITGIFAGMLLLVLASCSNNNGSDAQKDSADIIPQDRITDSIKQGDSLRRDSIMMDTIARKRIPMN</sequence>
<dbReference type="AlphaFoldDB" id="A0A917J3Q8"/>
<evidence type="ECO:0000313" key="3">
    <source>
        <dbReference type="Proteomes" id="UP000627292"/>
    </source>
</evidence>
<gene>
    <name evidence="2" type="ORF">GCM10011379_46030</name>
</gene>
<dbReference type="PROSITE" id="PS51257">
    <property type="entry name" value="PROKAR_LIPOPROTEIN"/>
    <property type="match status" value="1"/>
</dbReference>
<feature type="signal peptide" evidence="1">
    <location>
        <begin position="1"/>
        <end position="24"/>
    </location>
</feature>
<reference evidence="2" key="1">
    <citation type="journal article" date="2014" name="Int. J. Syst. Evol. Microbiol.">
        <title>Complete genome sequence of Corynebacterium casei LMG S-19264T (=DSM 44701T), isolated from a smear-ripened cheese.</title>
        <authorList>
            <consortium name="US DOE Joint Genome Institute (JGI-PGF)"/>
            <person name="Walter F."/>
            <person name="Albersmeier A."/>
            <person name="Kalinowski J."/>
            <person name="Ruckert C."/>
        </authorList>
    </citation>
    <scope>NUCLEOTIDE SEQUENCE</scope>
    <source>
        <strain evidence="2">CGMCC 1.15290</strain>
    </source>
</reference>
<dbReference type="RefSeq" id="WP_188956790.1">
    <property type="nucleotide sequence ID" value="NZ_BMIB01000004.1"/>
</dbReference>
<dbReference type="EMBL" id="BMIB01000004">
    <property type="protein sequence ID" value="GGH78318.1"/>
    <property type="molecule type" value="Genomic_DNA"/>
</dbReference>
<name>A0A917J3Q8_9BACT</name>
<accession>A0A917J3Q8</accession>
<evidence type="ECO:0000313" key="2">
    <source>
        <dbReference type="EMBL" id="GGH78318.1"/>
    </source>
</evidence>
<dbReference type="Proteomes" id="UP000627292">
    <property type="component" value="Unassembled WGS sequence"/>
</dbReference>